<dbReference type="AlphaFoldDB" id="A0ABD1BPI6"/>
<dbReference type="FunFam" id="3.30.160.60:FF:003692">
    <property type="entry name" value="Zinc finger protein ZAT10"/>
    <property type="match status" value="1"/>
</dbReference>
<keyword evidence="6" id="KW-0805">Transcription regulation</keyword>
<dbReference type="InterPro" id="IPR013087">
    <property type="entry name" value="Znf_C2H2_type"/>
</dbReference>
<organism evidence="13 14">
    <name type="scientific">Cardamine amara subsp. amara</name>
    <dbReference type="NCBI Taxonomy" id="228776"/>
    <lineage>
        <taxon>Eukaryota</taxon>
        <taxon>Viridiplantae</taxon>
        <taxon>Streptophyta</taxon>
        <taxon>Embryophyta</taxon>
        <taxon>Tracheophyta</taxon>
        <taxon>Spermatophyta</taxon>
        <taxon>Magnoliopsida</taxon>
        <taxon>eudicotyledons</taxon>
        <taxon>Gunneridae</taxon>
        <taxon>Pentapetalae</taxon>
        <taxon>rosids</taxon>
        <taxon>malvids</taxon>
        <taxon>Brassicales</taxon>
        <taxon>Brassicaceae</taxon>
        <taxon>Cardamineae</taxon>
        <taxon>Cardamine</taxon>
    </lineage>
</organism>
<evidence type="ECO:0000256" key="1">
    <source>
        <dbReference type="ARBA" id="ARBA00004123"/>
    </source>
</evidence>
<reference evidence="13 14" key="1">
    <citation type="submission" date="2024-04" db="EMBL/GenBank/DDBJ databases">
        <title>Genome assembly C_amara_ONT_v2.</title>
        <authorList>
            <person name="Yant L."/>
            <person name="Moore C."/>
            <person name="Slenker M."/>
        </authorList>
    </citation>
    <scope>NUCLEOTIDE SEQUENCE [LARGE SCALE GENOMIC DNA]</scope>
    <source>
        <tissue evidence="13">Leaf</tissue>
    </source>
</reference>
<gene>
    <name evidence="12" type="ORF">V5N11_008650</name>
    <name evidence="13" type="ORF">V5N11_025706</name>
</gene>
<keyword evidence="8" id="KW-0539">Nucleus</keyword>
<evidence type="ECO:0000256" key="3">
    <source>
        <dbReference type="ARBA" id="ARBA00022737"/>
    </source>
</evidence>
<keyword evidence="4 9" id="KW-0863">Zinc-finger</keyword>
<dbReference type="GO" id="GO:0008270">
    <property type="term" value="F:zinc ion binding"/>
    <property type="evidence" value="ECO:0007669"/>
    <property type="project" value="UniProtKB-KW"/>
</dbReference>
<feature type="compositionally biased region" description="Basic and acidic residues" evidence="10">
    <location>
        <begin position="407"/>
        <end position="417"/>
    </location>
</feature>
<dbReference type="PANTHER" id="PTHR45988">
    <property type="entry name" value="C2H2 TYPE ZINC FINGER TRANSCRIPTION FACTOR FAMILY-RELATED"/>
    <property type="match status" value="1"/>
</dbReference>
<keyword evidence="3" id="KW-0677">Repeat</keyword>
<evidence type="ECO:0000256" key="5">
    <source>
        <dbReference type="ARBA" id="ARBA00022833"/>
    </source>
</evidence>
<dbReference type="InterPro" id="IPR044653">
    <property type="entry name" value="AZF1/2/3-like"/>
</dbReference>
<evidence type="ECO:0000256" key="9">
    <source>
        <dbReference type="PROSITE-ProRule" id="PRU00042"/>
    </source>
</evidence>
<keyword evidence="2" id="KW-0479">Metal-binding</keyword>
<feature type="compositionally biased region" description="Acidic residues" evidence="10">
    <location>
        <begin position="418"/>
        <end position="428"/>
    </location>
</feature>
<dbReference type="SMART" id="SM00355">
    <property type="entry name" value="ZnF_C2H2"/>
    <property type="match status" value="2"/>
</dbReference>
<evidence type="ECO:0000256" key="2">
    <source>
        <dbReference type="ARBA" id="ARBA00022723"/>
    </source>
</evidence>
<evidence type="ECO:0000256" key="7">
    <source>
        <dbReference type="ARBA" id="ARBA00023163"/>
    </source>
</evidence>
<evidence type="ECO:0000313" key="12">
    <source>
        <dbReference type="EMBL" id="KAL1192579.1"/>
    </source>
</evidence>
<evidence type="ECO:0000256" key="8">
    <source>
        <dbReference type="ARBA" id="ARBA00023242"/>
    </source>
</evidence>
<comment type="caution">
    <text evidence="13">The sequence shown here is derived from an EMBL/GenBank/DDBJ whole genome shotgun (WGS) entry which is preliminary data.</text>
</comment>
<name>A0ABD1BPI6_CARAN</name>
<sequence length="434" mass="48674">MDIKPLNQLSPLTKITVGKHRFSPLIQNNLTSYGTSKRKLSPSDDEDLSLKRRCLGLIRRETQEDECDQSDAVFVERPRLKSSELSTRLRCIDDDEDPTSETVKYTTISEEDKFANDAVFYKPWLDSVRLKRQRLGDDAAPLSSSPSEEEVLALTLLKLSRDKWPTPTQPQPQTQTSPHPQTQTSPQTQTHTHVETQTQLQLHIQTQHQTTPAKFDSYKCSVCGKEFTSYQALGGHKASHRVKPPQPLVENANADGGDQKRVKMLLPSGKIHKCSICHVVFPTGQALGGHKRRHYEGLLGSHKHNQDHGDKWSLGSRSVVTNVSDVRRSDNILSGHKSNQKEVVPGGNKLSPSHGSVLNYVSDLDQSLRRSDHNVEKEVVPDEDKWSPNIESVVTNVSSDPKQSVRRLIDLNTHPEFDESSGGDVEEVESAKYY</sequence>
<accession>A0ABD1BPI6</accession>
<dbReference type="GO" id="GO:0000976">
    <property type="term" value="F:transcription cis-regulatory region binding"/>
    <property type="evidence" value="ECO:0007669"/>
    <property type="project" value="UniProtKB-ARBA"/>
</dbReference>
<evidence type="ECO:0000313" key="13">
    <source>
        <dbReference type="EMBL" id="KAL1219059.1"/>
    </source>
</evidence>
<dbReference type="SUPFAM" id="SSF57667">
    <property type="entry name" value="beta-beta-alpha zinc fingers"/>
    <property type="match status" value="1"/>
</dbReference>
<dbReference type="EMBL" id="JBANAX010000191">
    <property type="protein sequence ID" value="KAL1219059.1"/>
    <property type="molecule type" value="Genomic_DNA"/>
</dbReference>
<dbReference type="InterPro" id="IPR036236">
    <property type="entry name" value="Znf_C2H2_sf"/>
</dbReference>
<feature type="domain" description="C2H2-type" evidence="11">
    <location>
        <begin position="218"/>
        <end position="245"/>
    </location>
</feature>
<feature type="region of interest" description="Disordered" evidence="10">
    <location>
        <begin position="333"/>
        <end position="355"/>
    </location>
</feature>
<protein>
    <submittedName>
        <fullName evidence="13">Zinc finger protein AZF2</fullName>
    </submittedName>
</protein>
<evidence type="ECO:0000256" key="10">
    <source>
        <dbReference type="SAM" id="MobiDB-lite"/>
    </source>
</evidence>
<dbReference type="GO" id="GO:0005634">
    <property type="term" value="C:nucleus"/>
    <property type="evidence" value="ECO:0007669"/>
    <property type="project" value="UniProtKB-SubCell"/>
</dbReference>
<keyword evidence="14" id="KW-1185">Reference proteome</keyword>
<evidence type="ECO:0000256" key="4">
    <source>
        <dbReference type="ARBA" id="ARBA00022771"/>
    </source>
</evidence>
<dbReference type="Pfam" id="PF13912">
    <property type="entry name" value="zf-C2H2_6"/>
    <property type="match status" value="2"/>
</dbReference>
<feature type="region of interest" description="Disordered" evidence="10">
    <location>
        <begin position="396"/>
        <end position="434"/>
    </location>
</feature>
<dbReference type="GO" id="GO:0006355">
    <property type="term" value="P:regulation of DNA-templated transcription"/>
    <property type="evidence" value="ECO:0007669"/>
    <property type="project" value="UniProtKB-ARBA"/>
</dbReference>
<keyword evidence="5" id="KW-0862">Zinc</keyword>
<feature type="region of interest" description="Disordered" evidence="10">
    <location>
        <begin position="162"/>
        <end position="200"/>
    </location>
</feature>
<evidence type="ECO:0000313" key="14">
    <source>
        <dbReference type="Proteomes" id="UP001558713"/>
    </source>
</evidence>
<dbReference type="Gene3D" id="3.30.160.60">
    <property type="entry name" value="Classic Zinc Finger"/>
    <property type="match status" value="1"/>
</dbReference>
<proteinExistence type="predicted"/>
<dbReference type="Proteomes" id="UP001558713">
    <property type="component" value="Unassembled WGS sequence"/>
</dbReference>
<evidence type="ECO:0000256" key="6">
    <source>
        <dbReference type="ARBA" id="ARBA00023015"/>
    </source>
</evidence>
<feature type="region of interest" description="Disordered" evidence="10">
    <location>
        <begin position="235"/>
        <end position="255"/>
    </location>
</feature>
<keyword evidence="7" id="KW-0804">Transcription</keyword>
<comment type="subcellular location">
    <subcellularLocation>
        <location evidence="1">Nucleus</location>
    </subcellularLocation>
</comment>
<evidence type="ECO:0000259" key="11">
    <source>
        <dbReference type="PROSITE" id="PS50157"/>
    </source>
</evidence>
<dbReference type="PROSITE" id="PS00028">
    <property type="entry name" value="ZINC_FINGER_C2H2_1"/>
    <property type="match status" value="2"/>
</dbReference>
<dbReference type="EMBL" id="JBANAX010000816">
    <property type="protein sequence ID" value="KAL1192579.1"/>
    <property type="molecule type" value="Genomic_DNA"/>
</dbReference>
<dbReference type="PROSITE" id="PS50157">
    <property type="entry name" value="ZINC_FINGER_C2H2_2"/>
    <property type="match status" value="1"/>
</dbReference>
<feature type="compositionally biased region" description="Low complexity" evidence="10">
    <location>
        <begin position="171"/>
        <end position="200"/>
    </location>
</feature>
<dbReference type="PANTHER" id="PTHR45988:SF92">
    <property type="entry name" value="C2H2 TYPE ZINC FINGER TRANSCRIPTION FACTOR FAMILY-RELATED"/>
    <property type="match status" value="1"/>
</dbReference>